<organism evidence="1 2">
    <name type="scientific">Mycena indigotica</name>
    <dbReference type="NCBI Taxonomy" id="2126181"/>
    <lineage>
        <taxon>Eukaryota</taxon>
        <taxon>Fungi</taxon>
        <taxon>Dikarya</taxon>
        <taxon>Basidiomycota</taxon>
        <taxon>Agaricomycotina</taxon>
        <taxon>Agaricomycetes</taxon>
        <taxon>Agaricomycetidae</taxon>
        <taxon>Agaricales</taxon>
        <taxon>Marasmiineae</taxon>
        <taxon>Mycenaceae</taxon>
        <taxon>Mycena</taxon>
    </lineage>
</organism>
<proteinExistence type="predicted"/>
<dbReference type="RefSeq" id="XP_037221219.1">
    <property type="nucleotide sequence ID" value="XM_037360927.1"/>
</dbReference>
<comment type="caution">
    <text evidence="1">The sequence shown here is derived from an EMBL/GenBank/DDBJ whole genome shotgun (WGS) entry which is preliminary data.</text>
</comment>
<evidence type="ECO:0000313" key="1">
    <source>
        <dbReference type="EMBL" id="KAF7306200.1"/>
    </source>
</evidence>
<dbReference type="Proteomes" id="UP000636479">
    <property type="component" value="Unassembled WGS sequence"/>
</dbReference>
<name>A0A8H6SU41_9AGAR</name>
<reference evidence="1" key="1">
    <citation type="submission" date="2020-05" db="EMBL/GenBank/DDBJ databases">
        <title>Mycena genomes resolve the evolution of fungal bioluminescence.</title>
        <authorList>
            <person name="Tsai I.J."/>
        </authorList>
    </citation>
    <scope>NUCLEOTIDE SEQUENCE</scope>
    <source>
        <strain evidence="1">171206Taipei</strain>
    </source>
</reference>
<protein>
    <submittedName>
        <fullName evidence="1">Uncharacterized protein</fullName>
    </submittedName>
</protein>
<evidence type="ECO:0000313" key="2">
    <source>
        <dbReference type="Proteomes" id="UP000636479"/>
    </source>
</evidence>
<keyword evidence="2" id="KW-1185">Reference proteome</keyword>
<gene>
    <name evidence="1" type="ORF">MIND_00410500</name>
</gene>
<dbReference type="GeneID" id="59343443"/>
<dbReference type="AlphaFoldDB" id="A0A8H6SU41"/>
<dbReference type="EMBL" id="JACAZF010000004">
    <property type="protein sequence ID" value="KAF7306200.1"/>
    <property type="molecule type" value="Genomic_DNA"/>
</dbReference>
<sequence>MTAGTCSEALVEQMCLSPLSFFGLTGASTATDKQRCWHHPPCNLPPRTFHQQNYISLGLTIRSSEPLISSVELVMSISHCSRLVSHLMPDIIRARTHAGAPAGVHGQRLMSFCVDE</sequence>
<accession>A0A8H6SU41</accession>